<organism evidence="19 20">
    <name type="scientific">Caenorhabditis auriculariae</name>
    <dbReference type="NCBI Taxonomy" id="2777116"/>
    <lineage>
        <taxon>Eukaryota</taxon>
        <taxon>Metazoa</taxon>
        <taxon>Ecdysozoa</taxon>
        <taxon>Nematoda</taxon>
        <taxon>Chromadorea</taxon>
        <taxon>Rhabditida</taxon>
        <taxon>Rhabditina</taxon>
        <taxon>Rhabditomorpha</taxon>
        <taxon>Rhabditoidea</taxon>
        <taxon>Rhabditidae</taxon>
        <taxon>Peloderinae</taxon>
        <taxon>Caenorhabditis</taxon>
    </lineage>
</organism>
<dbReference type="GO" id="GO:0009117">
    <property type="term" value="P:nucleotide metabolic process"/>
    <property type="evidence" value="ECO:0007669"/>
    <property type="project" value="UniProtKB-KW"/>
</dbReference>
<feature type="binding site" evidence="17">
    <location>
        <position position="52"/>
    </location>
    <ligand>
        <name>ITP</name>
        <dbReference type="ChEBI" id="CHEBI:61402"/>
    </ligand>
</feature>
<keyword evidence="11 17" id="KW-0460">Magnesium</keyword>
<dbReference type="GO" id="GO:0016758">
    <property type="term" value="F:hexosyltransferase activity"/>
    <property type="evidence" value="ECO:0007669"/>
    <property type="project" value="InterPro"/>
</dbReference>
<keyword evidence="13 18" id="KW-1133">Transmembrane helix</keyword>
<evidence type="ECO:0000256" key="2">
    <source>
        <dbReference type="ARBA" id="ARBA00008023"/>
    </source>
</evidence>
<feature type="binding site" evidence="17">
    <location>
        <position position="40"/>
    </location>
    <ligand>
        <name>Mg(2+)</name>
        <dbReference type="ChEBI" id="CHEBI:18420"/>
    </ligand>
</feature>
<dbReference type="GO" id="GO:0000139">
    <property type="term" value="C:Golgi membrane"/>
    <property type="evidence" value="ECO:0007669"/>
    <property type="project" value="UniProtKB-SubCell"/>
</dbReference>
<evidence type="ECO:0000256" key="6">
    <source>
        <dbReference type="ARBA" id="ARBA00022679"/>
    </source>
</evidence>
<comment type="catalytic activity">
    <reaction evidence="17">
        <text>XTP + H2O = XMP + diphosphate + H(+)</text>
        <dbReference type="Rhea" id="RHEA:28610"/>
        <dbReference type="ChEBI" id="CHEBI:15377"/>
        <dbReference type="ChEBI" id="CHEBI:15378"/>
        <dbReference type="ChEBI" id="CHEBI:33019"/>
        <dbReference type="ChEBI" id="CHEBI:57464"/>
        <dbReference type="ChEBI" id="CHEBI:61314"/>
        <dbReference type="EC" id="3.6.1.66"/>
    </reaction>
</comment>
<evidence type="ECO:0000313" key="19">
    <source>
        <dbReference type="EMBL" id="CAD6185750.1"/>
    </source>
</evidence>
<dbReference type="GO" id="GO:0036222">
    <property type="term" value="F:XTP diphosphatase activity"/>
    <property type="evidence" value="ECO:0007669"/>
    <property type="project" value="UniProtKB-UniRule"/>
</dbReference>
<reference evidence="19" key="1">
    <citation type="submission" date="2020-10" db="EMBL/GenBank/DDBJ databases">
        <authorList>
            <person name="Kikuchi T."/>
        </authorList>
    </citation>
    <scope>NUCLEOTIDE SEQUENCE</scope>
    <source>
        <strain evidence="19">NKZ352</strain>
    </source>
</reference>
<evidence type="ECO:0000256" key="18">
    <source>
        <dbReference type="SAM" id="Phobius"/>
    </source>
</evidence>
<keyword evidence="14" id="KW-0333">Golgi apparatus</keyword>
<feature type="binding site" evidence="17">
    <location>
        <begin position="13"/>
        <end position="18"/>
    </location>
    <ligand>
        <name>ITP</name>
        <dbReference type="ChEBI" id="CHEBI:61402"/>
    </ligand>
</feature>
<feature type="binding site" evidence="17">
    <location>
        <position position="68"/>
    </location>
    <ligand>
        <name>Mg(2+)</name>
        <dbReference type="ChEBI" id="CHEBI:18420"/>
    </ligand>
</feature>
<dbReference type="InterPro" id="IPR029001">
    <property type="entry name" value="ITPase-like_fam"/>
</dbReference>
<dbReference type="Proteomes" id="UP000835052">
    <property type="component" value="Unassembled WGS sequence"/>
</dbReference>
<dbReference type="InterPro" id="IPR027502">
    <property type="entry name" value="ITPase"/>
</dbReference>
<evidence type="ECO:0000256" key="13">
    <source>
        <dbReference type="ARBA" id="ARBA00022989"/>
    </source>
</evidence>
<evidence type="ECO:0000256" key="15">
    <source>
        <dbReference type="ARBA" id="ARBA00023080"/>
    </source>
</evidence>
<keyword evidence="9 17" id="KW-0547">Nucleotide-binding</keyword>
<comment type="cofactor">
    <cofactor evidence="17">
        <name>Mg(2+)</name>
        <dbReference type="ChEBI" id="CHEBI:18420"/>
    </cofactor>
    <cofactor evidence="17">
        <name>Mn(2+)</name>
        <dbReference type="ChEBI" id="CHEBI:29035"/>
    </cofactor>
    <text evidence="17">Binds 1 divalent metal cation per subunit; can use either Mg(2+) or Mn(2+).</text>
</comment>
<comment type="catalytic activity">
    <reaction evidence="17">
        <text>dITP + H2O = dIMP + diphosphate + H(+)</text>
        <dbReference type="Rhea" id="RHEA:28342"/>
        <dbReference type="ChEBI" id="CHEBI:15377"/>
        <dbReference type="ChEBI" id="CHEBI:15378"/>
        <dbReference type="ChEBI" id="CHEBI:33019"/>
        <dbReference type="ChEBI" id="CHEBI:61194"/>
        <dbReference type="ChEBI" id="CHEBI:61382"/>
        <dbReference type="EC" id="3.6.1.66"/>
    </reaction>
</comment>
<evidence type="ECO:0000256" key="17">
    <source>
        <dbReference type="HAMAP-Rule" id="MF_03148"/>
    </source>
</evidence>
<dbReference type="OrthoDB" id="6288734at2759"/>
<evidence type="ECO:0000256" key="9">
    <source>
        <dbReference type="ARBA" id="ARBA00022741"/>
    </source>
</evidence>
<dbReference type="GO" id="GO:0000166">
    <property type="term" value="F:nucleotide binding"/>
    <property type="evidence" value="ECO:0007669"/>
    <property type="project" value="UniProtKB-KW"/>
</dbReference>
<dbReference type="InterPro" id="IPR002659">
    <property type="entry name" value="Glyco_trans_31"/>
</dbReference>
<dbReference type="GO" id="GO:0009204">
    <property type="term" value="P:deoxyribonucleoside triphosphate catabolic process"/>
    <property type="evidence" value="ECO:0007669"/>
    <property type="project" value="UniProtKB-UniRule"/>
</dbReference>
<keyword evidence="12" id="KW-0735">Signal-anchor</keyword>
<accession>A0A8S1GWW2</accession>
<dbReference type="CDD" id="cd00985">
    <property type="entry name" value="Maf_Ham1"/>
    <property type="match status" value="1"/>
</dbReference>
<keyword evidence="5" id="KW-0328">Glycosyltransferase</keyword>
<comment type="function">
    <text evidence="17">Pyrophosphatase that hydrolyzes non-canonical purine nucleotides such as inosine triphosphate (ITP), deoxyinosine triphosphate (dITP) or xanthosine 5'-triphosphate (XTP) to their respective monophosphate derivatives. The enzyme does not distinguish between the deoxy- and ribose forms. Probably excludes non-canonical purines from RNA and DNA precursor pools, thus preventing their incorporation into RNA and DNA and avoiding chromosomal lesions.</text>
</comment>
<feature type="binding site" evidence="17">
    <location>
        <begin position="464"/>
        <end position="465"/>
    </location>
    <ligand>
        <name>ITP</name>
        <dbReference type="ChEBI" id="CHEBI:61402"/>
    </ligand>
</feature>
<evidence type="ECO:0000256" key="7">
    <source>
        <dbReference type="ARBA" id="ARBA00022692"/>
    </source>
</evidence>
<keyword evidence="8 17" id="KW-0479">Metal-binding</keyword>
<keyword evidence="10 17" id="KW-0378">Hydrolase</keyword>
<keyword evidence="7 18" id="KW-0812">Transmembrane</keyword>
<dbReference type="InterPro" id="IPR002637">
    <property type="entry name" value="RdgB/HAM1"/>
</dbReference>
<evidence type="ECO:0000256" key="8">
    <source>
        <dbReference type="ARBA" id="ARBA00022723"/>
    </source>
</evidence>
<feature type="binding site" evidence="17">
    <location>
        <begin position="436"/>
        <end position="439"/>
    </location>
    <ligand>
        <name>ITP</name>
        <dbReference type="ChEBI" id="CHEBI:61402"/>
    </ligand>
</feature>
<dbReference type="Gene3D" id="3.90.950.10">
    <property type="match status" value="2"/>
</dbReference>
<evidence type="ECO:0000256" key="1">
    <source>
        <dbReference type="ARBA" id="ARBA00004323"/>
    </source>
</evidence>
<sequence>MASGGDRVLSFVTGNPGKLAEVKAILSNMEIRSYDVDLNEYQGEPEFISEKKCREAVAVVQGPVIVEDTSLCFNAFGGMPGPYIKWFLKSLGPGGLYKIRRRLCMAFLGSFALIILYLLGVPSLLRETPYDRFSWPDINATKYAMDTKINKDRHGSQILNPNTYTRLLAPEFRKTRPLSLYIMIKSFVGNLEQREAVRKTWGKRRVVEDFEVVPVFVVGRRNENWHLIELEHHQNNDILAVDFLDTYRNNTKKLMAAISYAQEMAPFFALLIDDDYILNVKSLVGYVKKKNSSFENYEGWAFDTSPFRMPLHKHFVSIEDYPFSRYPPYISAGAVLLSQATVETFFHLIPYVEEYSFDDVYAGILAKKAEVPVIHNPAFVFWTREMNIEEWKTGFEDKTAYAQCVFAYTEGVDEPVHVFSGKCAGKIVEPRGPANFGWDPCFQPDGFNETFAEMDSGIKNGISHRSKALAELQKFFANS</sequence>
<evidence type="ECO:0000256" key="4">
    <source>
        <dbReference type="ARBA" id="ARBA00022490"/>
    </source>
</evidence>
<dbReference type="EMBL" id="CAJGYM010000003">
    <property type="protein sequence ID" value="CAD6185750.1"/>
    <property type="molecule type" value="Genomic_DNA"/>
</dbReference>
<evidence type="ECO:0000256" key="5">
    <source>
        <dbReference type="ARBA" id="ARBA00022676"/>
    </source>
</evidence>
<comment type="similarity">
    <text evidence="3">Belongs to the glycosyltransferase 31 family.</text>
</comment>
<evidence type="ECO:0000256" key="12">
    <source>
        <dbReference type="ARBA" id="ARBA00022968"/>
    </source>
</evidence>
<dbReference type="AlphaFoldDB" id="A0A8S1GWW2"/>
<dbReference type="Pfam" id="PF01725">
    <property type="entry name" value="Ham1p_like"/>
    <property type="match status" value="2"/>
</dbReference>
<keyword evidence="6" id="KW-0808">Transferase</keyword>
<proteinExistence type="inferred from homology"/>
<evidence type="ECO:0000313" key="20">
    <source>
        <dbReference type="Proteomes" id="UP000835052"/>
    </source>
</evidence>
<keyword evidence="20" id="KW-1185">Reference proteome</keyword>
<dbReference type="GO" id="GO:0036220">
    <property type="term" value="F:ITP diphosphatase activity"/>
    <property type="evidence" value="ECO:0007669"/>
    <property type="project" value="UniProtKB-UniRule"/>
</dbReference>
<gene>
    <name evidence="17" type="primary">hap-1</name>
    <name evidence="19" type="ORF">CAUJ_LOCUS1669</name>
</gene>
<name>A0A8S1GWW2_9PELO</name>
<dbReference type="HAMAP" id="MF_03148">
    <property type="entry name" value="HAM1_NTPase"/>
    <property type="match status" value="1"/>
</dbReference>
<dbReference type="GO" id="GO:0035870">
    <property type="term" value="F:dITP diphosphatase activity"/>
    <property type="evidence" value="ECO:0007669"/>
    <property type="project" value="UniProtKB-UniRule"/>
</dbReference>
<comment type="similarity">
    <text evidence="2 17">Belongs to the HAM1 NTPase family.</text>
</comment>
<evidence type="ECO:0000256" key="14">
    <source>
        <dbReference type="ARBA" id="ARBA00023034"/>
    </source>
</evidence>
<protein>
    <recommendedName>
        <fullName evidence="17">Inosine triphosphate pyrophosphatase</fullName>
        <shortName evidence="17">ITPase</shortName>
        <shortName evidence="17">Inosine triphosphatase</shortName>
        <ecNumber evidence="17">3.6.1.66</ecNumber>
    </recommendedName>
    <alternativeName>
        <fullName evidence="17">Non-canonical purine NTP pyrophosphatase</fullName>
    </alternativeName>
    <alternativeName>
        <fullName evidence="17">Non-standard purine NTP pyrophosphatase</fullName>
    </alternativeName>
    <alternativeName>
        <fullName evidence="17">Nucleoside-triphosphate diphosphatase</fullName>
    </alternativeName>
    <alternativeName>
        <fullName evidence="17">Nucleoside-triphosphate pyrophosphatase</fullName>
        <shortName evidence="17">NTPase</shortName>
    </alternativeName>
    <alternativeName>
        <fullName evidence="17">XTP/dITP diphosphatase</fullName>
    </alternativeName>
</protein>
<dbReference type="Pfam" id="PF01762">
    <property type="entry name" value="Galactosyl_T"/>
    <property type="match status" value="1"/>
</dbReference>
<comment type="catalytic activity">
    <reaction evidence="17">
        <text>ITP + H2O = IMP + diphosphate + H(+)</text>
        <dbReference type="Rhea" id="RHEA:29399"/>
        <dbReference type="ChEBI" id="CHEBI:15377"/>
        <dbReference type="ChEBI" id="CHEBI:15378"/>
        <dbReference type="ChEBI" id="CHEBI:33019"/>
        <dbReference type="ChEBI" id="CHEBI:58053"/>
        <dbReference type="ChEBI" id="CHEBI:61402"/>
        <dbReference type="EC" id="3.6.1.66"/>
    </reaction>
</comment>
<comment type="subcellular location">
    <subcellularLocation>
        <location evidence="17">Cytoplasm</location>
    </subcellularLocation>
    <subcellularLocation>
        <location evidence="1">Golgi apparatus membrane</location>
        <topology evidence="1">Single-pass type II membrane protein</topology>
    </subcellularLocation>
</comment>
<comment type="subunit">
    <text evidence="17">Homodimer.</text>
</comment>
<feature type="binding site" evidence="17">
    <location>
        <begin position="68"/>
        <end position="69"/>
    </location>
    <ligand>
        <name>ITP</name>
        <dbReference type="ChEBI" id="CHEBI:61402"/>
    </ligand>
</feature>
<evidence type="ECO:0000256" key="3">
    <source>
        <dbReference type="ARBA" id="ARBA00008661"/>
    </source>
</evidence>
<keyword evidence="17" id="KW-0464">Manganese</keyword>
<dbReference type="SUPFAM" id="SSF52972">
    <property type="entry name" value="ITPase-like"/>
    <property type="match status" value="2"/>
</dbReference>
<dbReference type="PANTHER" id="PTHR11067">
    <property type="entry name" value="INOSINE TRIPHOSPHATE PYROPHOSPHATASE/HAM1 PROTEIN"/>
    <property type="match status" value="1"/>
</dbReference>
<feature type="binding site" evidence="17">
    <location>
        <position position="459"/>
    </location>
    <ligand>
        <name>ITP</name>
        <dbReference type="ChEBI" id="CHEBI:61402"/>
    </ligand>
</feature>
<keyword evidence="16 18" id="KW-0472">Membrane</keyword>
<comment type="caution">
    <text evidence="19">The sequence shown here is derived from an EMBL/GenBank/DDBJ whole genome shotgun (WGS) entry which is preliminary data.</text>
</comment>
<evidence type="ECO:0000256" key="10">
    <source>
        <dbReference type="ARBA" id="ARBA00022801"/>
    </source>
</evidence>
<feature type="transmembrane region" description="Helical" evidence="18">
    <location>
        <begin position="103"/>
        <end position="125"/>
    </location>
</feature>
<keyword evidence="4 17" id="KW-0963">Cytoplasm</keyword>
<dbReference type="PANTHER" id="PTHR11067:SF9">
    <property type="entry name" value="INOSINE TRIPHOSPHATE PYROPHOSPHATASE"/>
    <property type="match status" value="1"/>
</dbReference>
<evidence type="ECO:0000256" key="16">
    <source>
        <dbReference type="ARBA" id="ARBA00023136"/>
    </source>
</evidence>
<dbReference type="GO" id="GO:0046872">
    <property type="term" value="F:metal ion binding"/>
    <property type="evidence" value="ECO:0007669"/>
    <property type="project" value="UniProtKB-KW"/>
</dbReference>
<dbReference type="EC" id="3.6.1.66" evidence="17"/>
<keyword evidence="15 17" id="KW-0546">Nucleotide metabolism</keyword>
<evidence type="ECO:0000256" key="11">
    <source>
        <dbReference type="ARBA" id="ARBA00022842"/>
    </source>
</evidence>